<protein>
    <recommendedName>
        <fullName evidence="14">Limbin</fullName>
    </recommendedName>
</protein>
<comment type="subcellular location">
    <subcellularLocation>
        <location evidence="2">Cell membrane</location>
        <topology evidence="2">Single-pass membrane protein</topology>
    </subcellularLocation>
    <subcellularLocation>
        <location evidence="1">Cytoplasm</location>
        <location evidence="1">Cytoskeleton</location>
        <location evidence="1">Cilium basal body</location>
    </subcellularLocation>
</comment>
<feature type="transmembrane region" description="Helical" evidence="11">
    <location>
        <begin position="345"/>
        <end position="366"/>
    </location>
</feature>
<reference evidence="12 13" key="1">
    <citation type="submission" date="2024-06" db="EMBL/GenBank/DDBJ databases">
        <authorList>
            <person name="Pan Q."/>
            <person name="Wen M."/>
            <person name="Jouanno E."/>
            <person name="Zahm M."/>
            <person name="Klopp C."/>
            <person name="Cabau C."/>
            <person name="Louis A."/>
            <person name="Berthelot C."/>
            <person name="Parey E."/>
            <person name="Roest Crollius H."/>
            <person name="Montfort J."/>
            <person name="Robinson-Rechavi M."/>
            <person name="Bouchez O."/>
            <person name="Lampietro C."/>
            <person name="Lopez Roques C."/>
            <person name="Donnadieu C."/>
            <person name="Postlethwait J."/>
            <person name="Bobe J."/>
            <person name="Verreycken H."/>
            <person name="Guiguen Y."/>
        </authorList>
    </citation>
    <scope>NUCLEOTIDE SEQUENCE [LARGE SCALE GENOMIC DNA]</scope>
    <source>
        <strain evidence="12">Up_M1</strain>
        <tissue evidence="12">Testis</tissue>
    </source>
</reference>
<dbReference type="EMBL" id="JAGEUA010000005">
    <property type="protein sequence ID" value="KAL0977810.1"/>
    <property type="molecule type" value="Genomic_DNA"/>
</dbReference>
<dbReference type="Pfam" id="PF12297">
    <property type="entry name" value="EVC2_like"/>
    <property type="match status" value="1"/>
</dbReference>
<feature type="region of interest" description="Disordered" evidence="10">
    <location>
        <begin position="708"/>
        <end position="754"/>
    </location>
</feature>
<evidence type="ECO:0000256" key="11">
    <source>
        <dbReference type="SAM" id="Phobius"/>
    </source>
</evidence>
<accession>A0ABD0WLQ4</accession>
<evidence type="ECO:0008006" key="14">
    <source>
        <dbReference type="Google" id="ProtNLM"/>
    </source>
</evidence>
<keyword evidence="13" id="KW-1185">Reference proteome</keyword>
<evidence type="ECO:0000313" key="12">
    <source>
        <dbReference type="EMBL" id="KAL0977810.1"/>
    </source>
</evidence>
<evidence type="ECO:0000313" key="13">
    <source>
        <dbReference type="Proteomes" id="UP001557470"/>
    </source>
</evidence>
<keyword evidence="8" id="KW-0206">Cytoskeleton</keyword>
<keyword evidence="5 11" id="KW-0812">Transmembrane</keyword>
<evidence type="ECO:0000256" key="5">
    <source>
        <dbReference type="ARBA" id="ARBA00022692"/>
    </source>
</evidence>
<evidence type="ECO:0000256" key="8">
    <source>
        <dbReference type="ARBA" id="ARBA00023212"/>
    </source>
</evidence>
<dbReference type="Proteomes" id="UP001557470">
    <property type="component" value="Unassembled WGS sequence"/>
</dbReference>
<sequence length="1136" mass="128280">MCKFQKQKQEHARCNGISEIGKVFGHTRMIQVHSLVELLVTVCCVVICVQLGYRPIFQKQPLPFHMYEFSNVSHHVDRCHSAIPADSNEFKFCSALLTWGTRTPQYPFGNVRCPPRPFQQDRGVRSEELIVKMNGQSGQCGPMSFCAEEGPLHSVAPTVGPWGQSLYASISHLANTMQHRARSRRSSLTRFITGHALPQIESAAKPTAFGLEFKKCAQVDAGTEFPSLTFLLRIRNSGPPGGTNLTQLAIRDSVSGITPLQSEGTVVEKGFQTFTIDSLPAGSVYVVTYTALIKGHKTVVLDLPAFLTFSNASLNDVNMFGPVLANLTLRVNSTDKIYPNHGVHFAGFIGGFFLSVLLLALGFLAMKLICGRARKNSLQQRKKQGDSDPEFAVCNVSETVKEEAAFEDKMVDIMLLEDPKNMYQALENLEMSTLLRATSALESSRVQMYKDVIAALLAALRSQNHISQQAEQRLLSMLHGQLMGMEGKLKEEHVARMATLAAQCNLETREQMEAEHRRETQEKAQAEVLFQHALQQELMQCSVLMEKIHELSQSRLQRTLLVKHEEASARVQRHMVEWRRVELHKIFSEEVEEATRMGELEKTVARSLLHDYFTYQSQLEDVLDVILASQRCMLGERHAQRRFLVHSLHSLKELITETFSQTSSQIENLFKQHRRGSDVFEDLVLEKAQKELAQEKAQKELAQEKAQKELAQEKTQKELAQEKTQKELAQEKTQKELAQEKTQKELAQEKTQKELAQEKTQKELALEKAQKELALEKAQKDLVLEKAQKELALVKQRLDEALNRERRAMHCGLVKKRRDLISDMLQGHKQRHKELSALCRGALVGGALEEGTVEVDPAQHLHCWQTLLIAQSQELGELINNLDEEAAADIRKVTMRAIHSSMAEVKAIQPAAIQALLALGPPHGPLQQPALESASGAGSSALSQAQERLQLEGKGAVRTLRASRDTLHQGLTRELQDQQELRARVGAFFRCLCSSQLTLSDEELLRMKLEFQKCLSRMDHCLVLPHALRRSKLQSALSNWRKEHEKQTDASQPAQKKTRPKGKSPKSRQKAGYSELKIFQNKMEDMINLFDKERELENTLMEKVLEEMRSEREEELQKQAEGLAVQMTGLHFQKAD</sequence>
<evidence type="ECO:0000256" key="10">
    <source>
        <dbReference type="SAM" id="MobiDB-lite"/>
    </source>
</evidence>
<dbReference type="PANTHER" id="PTHR16795">
    <property type="entry name" value="LIMBIN/ELLIS-VAN CREVELD PROTEIN"/>
    <property type="match status" value="1"/>
</dbReference>
<dbReference type="AlphaFoldDB" id="A0ABD0WLQ4"/>
<keyword evidence="4" id="KW-0963">Cytoplasm</keyword>
<evidence type="ECO:0000256" key="9">
    <source>
        <dbReference type="ARBA" id="ARBA00023273"/>
    </source>
</evidence>
<comment type="caution">
    <text evidence="12">The sequence shown here is derived from an EMBL/GenBank/DDBJ whole genome shotgun (WGS) entry which is preliminary data.</text>
</comment>
<feature type="region of interest" description="Disordered" evidence="10">
    <location>
        <begin position="1038"/>
        <end position="1073"/>
    </location>
</feature>
<keyword evidence="9" id="KW-0966">Cell projection</keyword>
<keyword evidence="3" id="KW-1003">Cell membrane</keyword>
<dbReference type="InterPro" id="IPR022076">
    <property type="entry name" value="Limbin"/>
</dbReference>
<organism evidence="12 13">
    <name type="scientific">Umbra pygmaea</name>
    <name type="common">Eastern mudminnow</name>
    <dbReference type="NCBI Taxonomy" id="75934"/>
    <lineage>
        <taxon>Eukaryota</taxon>
        <taxon>Metazoa</taxon>
        <taxon>Chordata</taxon>
        <taxon>Craniata</taxon>
        <taxon>Vertebrata</taxon>
        <taxon>Euteleostomi</taxon>
        <taxon>Actinopterygii</taxon>
        <taxon>Neopterygii</taxon>
        <taxon>Teleostei</taxon>
        <taxon>Protacanthopterygii</taxon>
        <taxon>Esociformes</taxon>
        <taxon>Umbridae</taxon>
        <taxon>Umbra</taxon>
    </lineage>
</organism>
<name>A0ABD0WLQ4_UMBPY</name>
<evidence type="ECO:0000256" key="1">
    <source>
        <dbReference type="ARBA" id="ARBA00004120"/>
    </source>
</evidence>
<keyword evidence="6 11" id="KW-1133">Transmembrane helix</keyword>
<dbReference type="InterPro" id="IPR026501">
    <property type="entry name" value="Limbin/EVC"/>
</dbReference>
<evidence type="ECO:0000256" key="3">
    <source>
        <dbReference type="ARBA" id="ARBA00022475"/>
    </source>
</evidence>
<evidence type="ECO:0000256" key="4">
    <source>
        <dbReference type="ARBA" id="ARBA00022490"/>
    </source>
</evidence>
<gene>
    <name evidence="12" type="ORF">UPYG_G00161490</name>
</gene>
<evidence type="ECO:0000256" key="2">
    <source>
        <dbReference type="ARBA" id="ARBA00004162"/>
    </source>
</evidence>
<proteinExistence type="predicted"/>
<keyword evidence="7 11" id="KW-0472">Membrane</keyword>
<dbReference type="GO" id="GO:0005886">
    <property type="term" value="C:plasma membrane"/>
    <property type="evidence" value="ECO:0007669"/>
    <property type="project" value="UniProtKB-SubCell"/>
</dbReference>
<evidence type="ECO:0000256" key="7">
    <source>
        <dbReference type="ARBA" id="ARBA00023136"/>
    </source>
</evidence>
<dbReference type="PANTHER" id="PTHR16795:SF14">
    <property type="entry name" value="LIMBIN"/>
    <property type="match status" value="1"/>
</dbReference>
<evidence type="ECO:0000256" key="6">
    <source>
        <dbReference type="ARBA" id="ARBA00022989"/>
    </source>
</evidence>
<feature type="compositionally biased region" description="Basic residues" evidence="10">
    <location>
        <begin position="1056"/>
        <end position="1069"/>
    </location>
</feature>